<dbReference type="InterPro" id="IPR008969">
    <property type="entry name" value="CarboxyPept-like_regulatory"/>
</dbReference>
<name>A0A1T5CY63_9BACT</name>
<evidence type="ECO:0000256" key="6">
    <source>
        <dbReference type="ARBA" id="ARBA00023004"/>
    </source>
</evidence>
<evidence type="ECO:0000259" key="13">
    <source>
        <dbReference type="SMART" id="SM00965"/>
    </source>
</evidence>
<dbReference type="Gene3D" id="2.170.130.10">
    <property type="entry name" value="TonB-dependent receptor, plug domain"/>
    <property type="match status" value="1"/>
</dbReference>
<keyword evidence="5 10" id="KW-0812">Transmembrane</keyword>
<keyword evidence="4" id="KW-0406">Ion transport</keyword>
<dbReference type="EMBL" id="FUYQ01000015">
    <property type="protein sequence ID" value="SKB64339.1"/>
    <property type="molecule type" value="Genomic_DNA"/>
</dbReference>
<keyword evidence="9 10" id="KW-0998">Cell outer membrane</keyword>
<dbReference type="SMART" id="SM00965">
    <property type="entry name" value="STN"/>
    <property type="match status" value="1"/>
</dbReference>
<dbReference type="InterPro" id="IPR012910">
    <property type="entry name" value="Plug_dom"/>
</dbReference>
<evidence type="ECO:0000256" key="4">
    <source>
        <dbReference type="ARBA" id="ARBA00022496"/>
    </source>
</evidence>
<keyword evidence="6" id="KW-0408">Iron</keyword>
<dbReference type="Gene3D" id="2.60.40.1120">
    <property type="entry name" value="Carboxypeptidase-like, regulatory domain"/>
    <property type="match status" value="1"/>
</dbReference>
<protein>
    <submittedName>
        <fullName evidence="14">TonB-linked outer membrane protein, SusC/RagA family</fullName>
    </submittedName>
</protein>
<keyword evidence="12" id="KW-0732">Signal</keyword>
<dbReference type="Proteomes" id="UP000190852">
    <property type="component" value="Unassembled WGS sequence"/>
</dbReference>
<dbReference type="Pfam" id="PF13715">
    <property type="entry name" value="CarbopepD_reg_2"/>
    <property type="match status" value="1"/>
</dbReference>
<organism evidence="14 15">
    <name type="scientific">Parabacteroides chartae</name>
    <dbReference type="NCBI Taxonomy" id="1037355"/>
    <lineage>
        <taxon>Bacteria</taxon>
        <taxon>Pseudomonadati</taxon>
        <taxon>Bacteroidota</taxon>
        <taxon>Bacteroidia</taxon>
        <taxon>Bacteroidales</taxon>
        <taxon>Tannerellaceae</taxon>
        <taxon>Parabacteroides</taxon>
    </lineage>
</organism>
<dbReference type="InterPro" id="IPR036942">
    <property type="entry name" value="Beta-barrel_TonB_sf"/>
</dbReference>
<evidence type="ECO:0000313" key="15">
    <source>
        <dbReference type="Proteomes" id="UP000190852"/>
    </source>
</evidence>
<dbReference type="RefSeq" id="WP_079683645.1">
    <property type="nucleotide sequence ID" value="NZ_FUYQ01000015.1"/>
</dbReference>
<dbReference type="NCBIfam" id="TIGR04056">
    <property type="entry name" value="OMP_RagA_SusC"/>
    <property type="match status" value="1"/>
</dbReference>
<dbReference type="Pfam" id="PF07715">
    <property type="entry name" value="Plug"/>
    <property type="match status" value="1"/>
</dbReference>
<evidence type="ECO:0000256" key="7">
    <source>
        <dbReference type="ARBA" id="ARBA00023077"/>
    </source>
</evidence>
<evidence type="ECO:0000256" key="9">
    <source>
        <dbReference type="ARBA" id="ARBA00023237"/>
    </source>
</evidence>
<keyword evidence="7 11" id="KW-0798">TonB box</keyword>
<dbReference type="SUPFAM" id="SSF56935">
    <property type="entry name" value="Porins"/>
    <property type="match status" value="1"/>
</dbReference>
<feature type="chain" id="PRO_5013160102" evidence="12">
    <location>
        <begin position="30"/>
        <end position="1141"/>
    </location>
</feature>
<gene>
    <name evidence="14" type="ORF">SAMN05660349_02156</name>
</gene>
<keyword evidence="2 10" id="KW-0813">Transport</keyword>
<keyword evidence="3 10" id="KW-1134">Transmembrane beta strand</keyword>
<dbReference type="Gene3D" id="2.40.170.20">
    <property type="entry name" value="TonB-dependent receptor, beta-barrel domain"/>
    <property type="match status" value="1"/>
</dbReference>
<evidence type="ECO:0000313" key="14">
    <source>
        <dbReference type="EMBL" id="SKB64339.1"/>
    </source>
</evidence>
<dbReference type="SUPFAM" id="SSF49464">
    <property type="entry name" value="Carboxypeptidase regulatory domain-like"/>
    <property type="match status" value="1"/>
</dbReference>
<dbReference type="InterPro" id="IPR037066">
    <property type="entry name" value="Plug_dom_sf"/>
</dbReference>
<evidence type="ECO:0000256" key="8">
    <source>
        <dbReference type="ARBA" id="ARBA00023136"/>
    </source>
</evidence>
<feature type="domain" description="Secretin/TonB short N-terminal" evidence="13">
    <location>
        <begin position="65"/>
        <end position="117"/>
    </location>
</feature>
<accession>A0A1T5CY63</accession>
<dbReference type="InterPro" id="IPR039426">
    <property type="entry name" value="TonB-dep_rcpt-like"/>
</dbReference>
<evidence type="ECO:0000256" key="12">
    <source>
        <dbReference type="SAM" id="SignalP"/>
    </source>
</evidence>
<keyword evidence="8 10" id="KW-0472">Membrane</keyword>
<dbReference type="AlphaFoldDB" id="A0A1T5CY63"/>
<evidence type="ECO:0000256" key="1">
    <source>
        <dbReference type="ARBA" id="ARBA00004571"/>
    </source>
</evidence>
<evidence type="ECO:0000256" key="5">
    <source>
        <dbReference type="ARBA" id="ARBA00022692"/>
    </source>
</evidence>
<dbReference type="FunFam" id="2.60.40.1120:FF:000003">
    <property type="entry name" value="Outer membrane protein Omp121"/>
    <property type="match status" value="1"/>
</dbReference>
<reference evidence="15" key="1">
    <citation type="submission" date="2017-02" db="EMBL/GenBank/DDBJ databases">
        <authorList>
            <person name="Varghese N."/>
            <person name="Submissions S."/>
        </authorList>
    </citation>
    <scope>NUCLEOTIDE SEQUENCE [LARGE SCALE GENOMIC DNA]</scope>
    <source>
        <strain evidence="15">DSM 24967</strain>
    </source>
</reference>
<evidence type="ECO:0000256" key="11">
    <source>
        <dbReference type="RuleBase" id="RU003357"/>
    </source>
</evidence>
<dbReference type="InterPro" id="IPR011662">
    <property type="entry name" value="Secretin/TonB_short_N"/>
</dbReference>
<dbReference type="InterPro" id="IPR023996">
    <property type="entry name" value="TonB-dep_OMP_SusC/RagA"/>
</dbReference>
<feature type="signal peptide" evidence="12">
    <location>
        <begin position="1"/>
        <end position="29"/>
    </location>
</feature>
<proteinExistence type="inferred from homology"/>
<dbReference type="GO" id="GO:0006826">
    <property type="term" value="P:iron ion transport"/>
    <property type="evidence" value="ECO:0007669"/>
    <property type="project" value="UniProtKB-KW"/>
</dbReference>
<keyword evidence="4" id="KW-0410">Iron transport</keyword>
<evidence type="ECO:0000256" key="3">
    <source>
        <dbReference type="ARBA" id="ARBA00022452"/>
    </source>
</evidence>
<keyword evidence="15" id="KW-1185">Reference proteome</keyword>
<dbReference type="GO" id="GO:0009279">
    <property type="term" value="C:cell outer membrane"/>
    <property type="evidence" value="ECO:0007669"/>
    <property type="project" value="UniProtKB-SubCell"/>
</dbReference>
<dbReference type="Gene3D" id="3.55.50.30">
    <property type="match status" value="1"/>
</dbReference>
<comment type="subcellular location">
    <subcellularLocation>
        <location evidence="1 10">Cell outer membrane</location>
        <topology evidence="1 10">Multi-pass membrane protein</topology>
    </subcellularLocation>
</comment>
<evidence type="ECO:0000256" key="2">
    <source>
        <dbReference type="ARBA" id="ARBA00022448"/>
    </source>
</evidence>
<comment type="similarity">
    <text evidence="10 11">Belongs to the TonB-dependent receptor family.</text>
</comment>
<evidence type="ECO:0000256" key="10">
    <source>
        <dbReference type="PROSITE-ProRule" id="PRU01360"/>
    </source>
</evidence>
<dbReference type="InterPro" id="IPR000531">
    <property type="entry name" value="Beta-barrel_TonB"/>
</dbReference>
<dbReference type="PROSITE" id="PS52016">
    <property type="entry name" value="TONB_DEPENDENT_REC_3"/>
    <property type="match status" value="1"/>
</dbReference>
<dbReference type="Pfam" id="PF07660">
    <property type="entry name" value="STN"/>
    <property type="match status" value="1"/>
</dbReference>
<sequence>MNKKKNLLFSIKHACVGISLCCMVAGAEAAPTNSSVLSQKFDVELYLKNATLKSVVSSLKEQMEIAFSYDTALDVINVNNVSVNVKNENIQSVLDKVFNGTGISYRIEDKIVVLYRASDNKELRSSVNQQSTRKVTGVVKDASGEPVIGANVVVKGTTTGVITGMDGDFQLEAASNAVLVISYIGYLPQEVSVAGKSSVNVVLKEDTQKLEEVVVVGYGDTRKKDLSMAVSSVKMDANIKSRPLGLEGMLQGQMPGVTISNNGGDPMSSPSITIRGQGSRTGDNVLYIVDGVPGAPFNAEDVESISVLKDAASAAIYGAHVGSGGVIVVTTKQAQSGKVKVDANVYYGIQSAAKLPEVLTAEQYVKVRTDAANASGISVPSGLNPTLYPYGQTTRTDWLDEIFRTAGIQHYAASITGGSDNLKAFASVSYDKKQGILLNTYKENIGARVNLDFKINNWLSFLQRVNFDHTNGQGDLNTSSHTGIIAQAMFMPRSATVYEYDQQGNLVMGDNGQPMYGGTVPLWASDLGVAGTFGEVQNPVAKLNRLRQYRPEQTIFSTSSFIMKPLAGLTIKSDFTVSSYNRQFEEFNMKVPEIGKPLNENSKVIRDWADKSWLWETTATYSFALNEKHLFSLMGGYTMGYDNSRYNSTTVYDFSYEDDWAQHFVNGNNWSKTKPEDSFSEESKVSGFGRASYSFDDRYFLTGSLRYDATSKLFERSDIFPAVSGAWKLSSEPFFKDVVPAISLLKLRASWGQIGNIASVGRYAYNVKLTESPWFTYFGNQAQNPVKGYSLQTFQNLGLVWETSQQLDLGFDLNLINDKLSFTVDYFKKDTKDLIEEMTVPSVAGIQSAPLGNVGKVRNSGWEFAANWSDKAGEVTYSLGANFTTLKNEVLNLGDRDYMPHSDEVRSLTPLQSAVGQPWYAFYVIQTDGLFKTDQEAAAYVNKDGNKIQASAKAGDIKFIDANGDGVINDKDRVYKGSYAPKYTFALNGSMAWNGFDMSFLFQGVGGNKIFNGVKTMTYPADQGFNMSADVLNSFTYNSSSNIPRLAMNDANKNYSTTSDFYLEDGSYLRLKNLTIGYTLPKAFMSSIGCAGTGVRLYATGENLFTVTGYDGMDPEVGRMGLDGGKYPVARVFSFGLNVNF</sequence>
<dbReference type="Pfam" id="PF00593">
    <property type="entry name" value="TonB_dep_Rec_b-barrel"/>
    <property type="match status" value="1"/>
</dbReference>